<dbReference type="SUPFAM" id="SSF55785">
    <property type="entry name" value="PYP-like sensor domain (PAS domain)"/>
    <property type="match status" value="1"/>
</dbReference>
<reference evidence="7 8" key="1">
    <citation type="submission" date="2019-09" db="EMBL/GenBank/DDBJ databases">
        <title>YIM 48816 draft genome.</title>
        <authorList>
            <person name="Jiang L."/>
        </authorList>
    </citation>
    <scope>NUCLEOTIDE SEQUENCE [LARGE SCALE GENOMIC DNA]</scope>
    <source>
        <strain evidence="7 8">YIM 48816</strain>
    </source>
</reference>
<proteinExistence type="predicted"/>
<dbReference type="InterPro" id="IPR000014">
    <property type="entry name" value="PAS"/>
</dbReference>
<dbReference type="PANTHER" id="PTHR43304:SF1">
    <property type="entry name" value="PAC DOMAIN-CONTAINING PROTEIN"/>
    <property type="match status" value="1"/>
</dbReference>
<dbReference type="InterPro" id="IPR035965">
    <property type="entry name" value="PAS-like_dom_sf"/>
</dbReference>
<evidence type="ECO:0000256" key="2">
    <source>
        <dbReference type="ARBA" id="ARBA00012438"/>
    </source>
</evidence>
<evidence type="ECO:0000313" key="8">
    <source>
        <dbReference type="Proteomes" id="UP000474159"/>
    </source>
</evidence>
<evidence type="ECO:0000256" key="5">
    <source>
        <dbReference type="ARBA" id="ARBA00022777"/>
    </source>
</evidence>
<sequence length="202" mass="21987">MPKLKDGDAQVCSASIQAALDAQDVIGSWNWDIAADRVHADALVALLFNVNPDSAEAGAPLAAFVAAIHPEDRERVTTLIGASALEGRSYVAEYRVCSADGVTRWILARGRYQIDAAGRPFRGRGIVIDITPSRMSEDAYVRTGRDGALHPLERAADHCVAAHRALADEDDAHLKLLSEMLLFEVGRKLAKRESGRRRKSMN</sequence>
<dbReference type="Proteomes" id="UP000474159">
    <property type="component" value="Unassembled WGS sequence"/>
</dbReference>
<evidence type="ECO:0000259" key="6">
    <source>
        <dbReference type="PROSITE" id="PS50113"/>
    </source>
</evidence>
<dbReference type="InterPro" id="IPR013655">
    <property type="entry name" value="PAS_fold_3"/>
</dbReference>
<comment type="catalytic activity">
    <reaction evidence="1">
        <text>ATP + protein L-histidine = ADP + protein N-phospho-L-histidine.</text>
        <dbReference type="EC" id="2.7.13.3"/>
    </reaction>
</comment>
<dbReference type="InterPro" id="IPR000700">
    <property type="entry name" value="PAS-assoc_C"/>
</dbReference>
<feature type="domain" description="PAC" evidence="6">
    <location>
        <begin position="90"/>
        <end position="142"/>
    </location>
</feature>
<dbReference type="AlphaFoldDB" id="A0A6L3SWA0"/>
<dbReference type="RefSeq" id="WP_151001386.1">
    <property type="nucleotide sequence ID" value="NZ_VZZK01000017.1"/>
</dbReference>
<dbReference type="Gene3D" id="3.30.450.20">
    <property type="entry name" value="PAS domain"/>
    <property type="match status" value="1"/>
</dbReference>
<dbReference type="PANTHER" id="PTHR43304">
    <property type="entry name" value="PHYTOCHROME-LIKE PROTEIN CPH1"/>
    <property type="match status" value="1"/>
</dbReference>
<gene>
    <name evidence="7" type="ORF">F6X53_16975</name>
</gene>
<keyword evidence="4" id="KW-0808">Transferase</keyword>
<keyword evidence="5" id="KW-0418">Kinase</keyword>
<evidence type="ECO:0000256" key="3">
    <source>
        <dbReference type="ARBA" id="ARBA00022553"/>
    </source>
</evidence>
<comment type="caution">
    <text evidence="7">The sequence shown here is derived from an EMBL/GenBank/DDBJ whole genome shotgun (WGS) entry which is preliminary data.</text>
</comment>
<dbReference type="Gene3D" id="2.10.70.100">
    <property type="match status" value="1"/>
</dbReference>
<accession>A0A6L3SWA0</accession>
<evidence type="ECO:0000256" key="1">
    <source>
        <dbReference type="ARBA" id="ARBA00000085"/>
    </source>
</evidence>
<dbReference type="EC" id="2.7.13.3" evidence="2"/>
<organism evidence="7 8">
    <name type="scientific">Methylobacterium soli</name>
    <dbReference type="NCBI Taxonomy" id="553447"/>
    <lineage>
        <taxon>Bacteria</taxon>
        <taxon>Pseudomonadati</taxon>
        <taxon>Pseudomonadota</taxon>
        <taxon>Alphaproteobacteria</taxon>
        <taxon>Hyphomicrobiales</taxon>
        <taxon>Methylobacteriaceae</taxon>
        <taxon>Methylobacterium</taxon>
    </lineage>
</organism>
<dbReference type="CDD" id="cd00130">
    <property type="entry name" value="PAS"/>
    <property type="match status" value="1"/>
</dbReference>
<dbReference type="InterPro" id="IPR052162">
    <property type="entry name" value="Sensor_kinase/Photoreceptor"/>
</dbReference>
<dbReference type="EMBL" id="VZZK01000017">
    <property type="protein sequence ID" value="KAB1077901.1"/>
    <property type="molecule type" value="Genomic_DNA"/>
</dbReference>
<dbReference type="OrthoDB" id="8003951at2"/>
<evidence type="ECO:0000256" key="4">
    <source>
        <dbReference type="ARBA" id="ARBA00022679"/>
    </source>
</evidence>
<evidence type="ECO:0000313" key="7">
    <source>
        <dbReference type="EMBL" id="KAB1077901.1"/>
    </source>
</evidence>
<name>A0A6L3SWA0_9HYPH</name>
<keyword evidence="8" id="KW-1185">Reference proteome</keyword>
<dbReference type="Pfam" id="PF08447">
    <property type="entry name" value="PAS_3"/>
    <property type="match status" value="1"/>
</dbReference>
<dbReference type="GO" id="GO:0004673">
    <property type="term" value="F:protein histidine kinase activity"/>
    <property type="evidence" value="ECO:0007669"/>
    <property type="project" value="UniProtKB-EC"/>
</dbReference>
<protein>
    <recommendedName>
        <fullName evidence="2">histidine kinase</fullName>
        <ecNumber evidence="2">2.7.13.3</ecNumber>
    </recommendedName>
</protein>
<dbReference type="PROSITE" id="PS50113">
    <property type="entry name" value="PAC"/>
    <property type="match status" value="1"/>
</dbReference>
<keyword evidence="3" id="KW-0597">Phosphoprotein</keyword>